<name>A0A835K6Y8_9ROSI</name>
<accession>A0A835K6Y8</accession>
<dbReference type="OrthoDB" id="2102561at2759"/>
<dbReference type="GO" id="GO:0005783">
    <property type="term" value="C:endoplasmic reticulum"/>
    <property type="evidence" value="ECO:0007669"/>
    <property type="project" value="TreeGrafter"/>
</dbReference>
<dbReference type="PANTHER" id="PTHR44169:SF6">
    <property type="entry name" value="NADPH-DEPENDENT 1-ACYLDIHYDROXYACETONE PHOSPHATE REDUCTASE"/>
    <property type="match status" value="1"/>
</dbReference>
<evidence type="ECO:0000313" key="4">
    <source>
        <dbReference type="Proteomes" id="UP000657918"/>
    </source>
</evidence>
<comment type="similarity">
    <text evidence="1">Belongs to the short-chain dehydrogenases/reductases (SDR) family.</text>
</comment>
<evidence type="ECO:0000313" key="3">
    <source>
        <dbReference type="EMBL" id="KAF9681928.1"/>
    </source>
</evidence>
<evidence type="ECO:0000256" key="1">
    <source>
        <dbReference type="ARBA" id="ARBA00006484"/>
    </source>
</evidence>
<dbReference type="PANTHER" id="PTHR44169">
    <property type="entry name" value="NADPH-DEPENDENT 1-ACYLDIHYDROXYACETONE PHOSPHATE REDUCTASE"/>
    <property type="match status" value="1"/>
</dbReference>
<sequence length="138" mass="15360">MCARTSCWGNGGLQLGPSGILVINVVPGGVKSNIGNSAISSYSHMPEWELYRPFEAAIWIRACLFQGPKTNPIEEFAKKTVATVLKKNPPAWFSFGHFSTIMSITYHFPLCVIELIRLCNLFAASFEFPPLLEMQTDF</sequence>
<dbReference type="Proteomes" id="UP000657918">
    <property type="component" value="Unassembled WGS sequence"/>
</dbReference>
<keyword evidence="4" id="KW-1185">Reference proteome</keyword>
<keyword evidence="2" id="KW-0560">Oxidoreductase</keyword>
<comment type="caution">
    <text evidence="3">The sequence shown here is derived from an EMBL/GenBank/DDBJ whole genome shotgun (WGS) entry which is preliminary data.</text>
</comment>
<protein>
    <submittedName>
        <fullName evidence="3">Uncharacterized protein</fullName>
    </submittedName>
</protein>
<evidence type="ECO:0000256" key="2">
    <source>
        <dbReference type="ARBA" id="ARBA00023002"/>
    </source>
</evidence>
<gene>
    <name evidence="3" type="ORF">SADUNF_Sadunf05G0054200</name>
</gene>
<dbReference type="AlphaFoldDB" id="A0A835K6Y8"/>
<organism evidence="3 4">
    <name type="scientific">Salix dunnii</name>
    <dbReference type="NCBI Taxonomy" id="1413687"/>
    <lineage>
        <taxon>Eukaryota</taxon>
        <taxon>Viridiplantae</taxon>
        <taxon>Streptophyta</taxon>
        <taxon>Embryophyta</taxon>
        <taxon>Tracheophyta</taxon>
        <taxon>Spermatophyta</taxon>
        <taxon>Magnoliopsida</taxon>
        <taxon>eudicotyledons</taxon>
        <taxon>Gunneridae</taxon>
        <taxon>Pentapetalae</taxon>
        <taxon>rosids</taxon>
        <taxon>fabids</taxon>
        <taxon>Malpighiales</taxon>
        <taxon>Salicaceae</taxon>
        <taxon>Saliceae</taxon>
        <taxon>Salix</taxon>
    </lineage>
</organism>
<proteinExistence type="inferred from homology"/>
<dbReference type="EMBL" id="JADGMS010000005">
    <property type="protein sequence ID" value="KAF9681928.1"/>
    <property type="molecule type" value="Genomic_DNA"/>
</dbReference>
<reference evidence="3 4" key="1">
    <citation type="submission" date="2020-10" db="EMBL/GenBank/DDBJ databases">
        <title>Plant Genome Project.</title>
        <authorList>
            <person name="Zhang R.-G."/>
        </authorList>
    </citation>
    <scope>NUCLEOTIDE SEQUENCE [LARGE SCALE GENOMIC DNA]</scope>
    <source>
        <strain evidence="3">FAFU-HL-1</strain>
        <tissue evidence="3">Leaf</tissue>
    </source>
</reference>
<dbReference type="GO" id="GO:0016491">
    <property type="term" value="F:oxidoreductase activity"/>
    <property type="evidence" value="ECO:0007669"/>
    <property type="project" value="UniProtKB-KW"/>
</dbReference>